<organism evidence="1 2">
    <name type="scientific">Psychromarinibacter sediminicola</name>
    <dbReference type="NCBI Taxonomy" id="3033385"/>
    <lineage>
        <taxon>Bacteria</taxon>
        <taxon>Pseudomonadati</taxon>
        <taxon>Pseudomonadota</taxon>
        <taxon>Alphaproteobacteria</taxon>
        <taxon>Rhodobacterales</taxon>
        <taxon>Paracoccaceae</taxon>
        <taxon>Psychromarinibacter</taxon>
    </lineage>
</organism>
<evidence type="ECO:0000313" key="1">
    <source>
        <dbReference type="EMBL" id="MDF0601456.1"/>
    </source>
</evidence>
<accession>A0AAE3NSZ6</accession>
<name>A0AAE3NSZ6_9RHOB</name>
<comment type="caution">
    <text evidence="1">The sequence shown here is derived from an EMBL/GenBank/DDBJ whole genome shotgun (WGS) entry which is preliminary data.</text>
</comment>
<proteinExistence type="predicted"/>
<dbReference type="AlphaFoldDB" id="A0AAE3NSZ6"/>
<keyword evidence="2" id="KW-1185">Reference proteome</keyword>
<evidence type="ECO:0000313" key="2">
    <source>
        <dbReference type="Proteomes" id="UP001220964"/>
    </source>
</evidence>
<dbReference type="EMBL" id="JARGYC010000028">
    <property type="protein sequence ID" value="MDF0601456.1"/>
    <property type="molecule type" value="Genomic_DNA"/>
</dbReference>
<sequence length="138" mass="15630">MPVTYRIHRDLGLVHIRYEGVAWISESFEAVERYMQDPDFRPAQKQLVDLSALTEIKMVYAQLFALQAKKAEAFLRGPENLIVYYAPTDYAQSLARMISRSWDDVGDVVPVVHDDEAEALALLGLSETTLDALQKRSA</sequence>
<dbReference type="RefSeq" id="WP_275567597.1">
    <property type="nucleotide sequence ID" value="NZ_JARGYC010000028.1"/>
</dbReference>
<protein>
    <submittedName>
        <fullName evidence="1">Uncharacterized protein</fullName>
    </submittedName>
</protein>
<reference evidence="1" key="1">
    <citation type="submission" date="2023-03" db="EMBL/GenBank/DDBJ databases">
        <title>Multiphase analysis and comparison of six strains from genera Psychromarinibacter, Lutimaribacter, and Maritimibacter, including a novel species: Psychromarinibacter sediminicola sp. nov.</title>
        <authorList>
            <person name="Wang Y.-H."/>
            <person name="Ye M.-Q."/>
            <person name="Du Z.-J."/>
        </authorList>
    </citation>
    <scope>NUCLEOTIDE SEQUENCE</scope>
    <source>
        <strain evidence="1">C21-152</strain>
    </source>
</reference>
<dbReference type="Proteomes" id="UP001220964">
    <property type="component" value="Unassembled WGS sequence"/>
</dbReference>
<gene>
    <name evidence="1" type="ORF">P1J78_11990</name>
</gene>